<gene>
    <name evidence="1" type="ORF">SLS60_006159</name>
</gene>
<comment type="caution">
    <text evidence="1">The sequence shown here is derived from an EMBL/GenBank/DDBJ whole genome shotgun (WGS) entry which is preliminary data.</text>
</comment>
<evidence type="ECO:0000313" key="1">
    <source>
        <dbReference type="EMBL" id="KAL1602738.1"/>
    </source>
</evidence>
<sequence length="294" mass="33033">MNSLFNLMSAGFNYLTSTGDNTGPQASKLQPRQSRQYDRDITSIVSYADICVSRALLKSLGLPTELVLEILDYAHYEPVLEFVSGGRQVVAEAVMGSATSARVCLPAEILSRNTICRLSGPSVTLKVKQIDFEIKSKDQGWTSQNTIGTFNTSSWLEVSIFRPGPLFLTLDKLPFWDREYHNPQELQDHLLPRGHKLVDERPLSASVGPQEGESPIAWYLQGNKVAQRQYIDYRVVWTPGDWEGSQGTGTGEGFFDVLKEGDSVLVWARAKYPGWRCEVDSIKMTVRYRFEEPS</sequence>
<dbReference type="Proteomes" id="UP001521785">
    <property type="component" value="Unassembled WGS sequence"/>
</dbReference>
<name>A0ABR3RE79_9PLEO</name>
<dbReference type="EMBL" id="JAKJXO020000007">
    <property type="protein sequence ID" value="KAL1602738.1"/>
    <property type="molecule type" value="Genomic_DNA"/>
</dbReference>
<keyword evidence="2" id="KW-1185">Reference proteome</keyword>
<protein>
    <submittedName>
        <fullName evidence="1">Uncharacterized protein</fullName>
    </submittedName>
</protein>
<evidence type="ECO:0000313" key="2">
    <source>
        <dbReference type="Proteomes" id="UP001521785"/>
    </source>
</evidence>
<reference evidence="1 2" key="1">
    <citation type="submission" date="2024-02" db="EMBL/GenBank/DDBJ databases">
        <title>De novo assembly and annotation of 12 fungi associated with fruit tree decline syndrome in Ontario, Canada.</title>
        <authorList>
            <person name="Sulman M."/>
            <person name="Ellouze W."/>
            <person name="Ilyukhin E."/>
        </authorList>
    </citation>
    <scope>NUCLEOTIDE SEQUENCE [LARGE SCALE GENOMIC DNA]</scope>
    <source>
        <strain evidence="1 2">M42-189</strain>
    </source>
</reference>
<organism evidence="1 2">
    <name type="scientific">Paraconiothyrium brasiliense</name>
    <dbReference type="NCBI Taxonomy" id="300254"/>
    <lineage>
        <taxon>Eukaryota</taxon>
        <taxon>Fungi</taxon>
        <taxon>Dikarya</taxon>
        <taxon>Ascomycota</taxon>
        <taxon>Pezizomycotina</taxon>
        <taxon>Dothideomycetes</taxon>
        <taxon>Pleosporomycetidae</taxon>
        <taxon>Pleosporales</taxon>
        <taxon>Massarineae</taxon>
        <taxon>Didymosphaeriaceae</taxon>
        <taxon>Paraconiothyrium</taxon>
    </lineage>
</organism>
<proteinExistence type="predicted"/>
<accession>A0ABR3RE79</accession>